<comment type="caution">
    <text evidence="1">The sequence shown here is derived from an EMBL/GenBank/DDBJ whole genome shotgun (WGS) entry which is preliminary data.</text>
</comment>
<gene>
    <name evidence="1" type="ORF">HMPREF1173_01104</name>
</gene>
<evidence type="ECO:0000313" key="2">
    <source>
        <dbReference type="Proteomes" id="UP000018727"/>
    </source>
</evidence>
<proteinExistence type="predicted"/>
<dbReference type="Proteomes" id="UP000018727">
    <property type="component" value="Unassembled WGS sequence"/>
</dbReference>
<dbReference type="AlphaFoldDB" id="V8CNA9"/>
<sequence length="133" mass="14998">MAAYEAYSAVFFNHFIINGLQKSLFCMPKQALLQGKTGSFENQQPHIGVFNHCRTLYVTTPYDGYLSVCLCISAGMLKVDGSQFIASSCPYCGQLATMKRYNIDIRHAIKQAQRCFATHCRDTTTLYEYVQAL</sequence>
<dbReference type="EMBL" id="AZJH01000013">
    <property type="protein sequence ID" value="ETD28858.1"/>
    <property type="molecule type" value="Genomic_DNA"/>
</dbReference>
<accession>V8CNA9</accession>
<organism evidence="1 2">
    <name type="scientific">Prevotella nigrescens CC14M</name>
    <dbReference type="NCBI Taxonomy" id="1073366"/>
    <lineage>
        <taxon>Bacteria</taxon>
        <taxon>Pseudomonadati</taxon>
        <taxon>Bacteroidota</taxon>
        <taxon>Bacteroidia</taxon>
        <taxon>Bacteroidales</taxon>
        <taxon>Prevotellaceae</taxon>
        <taxon>Prevotella</taxon>
    </lineage>
</organism>
<dbReference type="HOGENOM" id="CLU_1904841_0_0_10"/>
<name>V8CNA9_9BACT</name>
<reference evidence="1 2" key="1">
    <citation type="submission" date="2013-10" db="EMBL/GenBank/DDBJ databases">
        <title>The Genome Sequence of Prevotella nigrescens CC14M.</title>
        <authorList>
            <consortium name="The Broad Institute Genomics Platform"/>
            <person name="Earl A."/>
            <person name="Allen-Vercoe E."/>
            <person name="Daigneault M."/>
            <person name="Young S.K."/>
            <person name="Zeng Q."/>
            <person name="Gargeya S."/>
            <person name="Fitzgerald M."/>
            <person name="Abouelleil A."/>
            <person name="Alvarado L."/>
            <person name="Chapman S.B."/>
            <person name="Gainer-Dewar J."/>
            <person name="Goldberg J."/>
            <person name="Griggs A."/>
            <person name="Gujja S."/>
            <person name="Hansen M."/>
            <person name="Howarth C."/>
            <person name="Imamovic A."/>
            <person name="Ireland A."/>
            <person name="Larimer J."/>
            <person name="McCowan C."/>
            <person name="Murphy C."/>
            <person name="Pearson M."/>
            <person name="Poon T.W."/>
            <person name="Priest M."/>
            <person name="Roberts A."/>
            <person name="Saif S."/>
            <person name="Shea T."/>
            <person name="Sykes S."/>
            <person name="Wortman J."/>
            <person name="Nusbaum C."/>
            <person name="Birren B."/>
        </authorList>
    </citation>
    <scope>NUCLEOTIDE SEQUENCE [LARGE SCALE GENOMIC DNA]</scope>
    <source>
        <strain evidence="1 2">CC14M</strain>
    </source>
</reference>
<keyword evidence="2" id="KW-1185">Reference proteome</keyword>
<evidence type="ECO:0000313" key="1">
    <source>
        <dbReference type="EMBL" id="ETD28858.1"/>
    </source>
</evidence>
<protein>
    <submittedName>
        <fullName evidence="1">Uncharacterized protein</fullName>
    </submittedName>
</protein>